<dbReference type="Proteomes" id="UP001311799">
    <property type="component" value="Unassembled WGS sequence"/>
</dbReference>
<proteinExistence type="predicted"/>
<organism evidence="1 2">
    <name type="scientific">Cryptosporidium xiaoi</name>
    <dbReference type="NCBI Taxonomy" id="659607"/>
    <lineage>
        <taxon>Eukaryota</taxon>
        <taxon>Sar</taxon>
        <taxon>Alveolata</taxon>
        <taxon>Apicomplexa</taxon>
        <taxon>Conoidasida</taxon>
        <taxon>Coccidia</taxon>
        <taxon>Eucoccidiorida</taxon>
        <taxon>Eimeriorina</taxon>
        <taxon>Cryptosporidiidae</taxon>
        <taxon>Cryptosporidium</taxon>
    </lineage>
</organism>
<evidence type="ECO:0000313" key="1">
    <source>
        <dbReference type="EMBL" id="KAK6590174.1"/>
    </source>
</evidence>
<keyword evidence="2" id="KW-1185">Reference proteome</keyword>
<name>A0AAV9Y058_9CRYT</name>
<reference evidence="1 2" key="1">
    <citation type="submission" date="2023-10" db="EMBL/GenBank/DDBJ databases">
        <title>Comparative genomics analysis reveals potential genetic determinants of host preference in Cryptosporidium xiaoi.</title>
        <authorList>
            <person name="Xiao L."/>
            <person name="Li J."/>
        </authorList>
    </citation>
    <scope>NUCLEOTIDE SEQUENCE [LARGE SCALE GENOMIC DNA]</scope>
    <source>
        <strain evidence="1 2">52996</strain>
    </source>
</reference>
<gene>
    <name evidence="1" type="ORF">RS030_172647</name>
</gene>
<protein>
    <submittedName>
        <fullName evidence="1">Uncharacterized protein</fullName>
    </submittedName>
</protein>
<evidence type="ECO:0000313" key="2">
    <source>
        <dbReference type="Proteomes" id="UP001311799"/>
    </source>
</evidence>
<comment type="caution">
    <text evidence="1">The sequence shown here is derived from an EMBL/GenBank/DDBJ whole genome shotgun (WGS) entry which is preliminary data.</text>
</comment>
<dbReference type="EMBL" id="JAWDEY010000008">
    <property type="protein sequence ID" value="KAK6590174.1"/>
    <property type="molecule type" value="Genomic_DNA"/>
</dbReference>
<accession>A0AAV9Y058</accession>
<dbReference type="AlphaFoldDB" id="A0AAV9Y058"/>
<sequence length="398" mass="45745">MSILIVNDINVFEYESLKIIDLVSDSIKKFFLSDQFLKDYSEFLFSVYFAIDDQVKNLLFSSSYFCELYWHPISSSCLNFVSLYNIVSKYILKNTHMINNGNENRSMTGNVENFKTQIKQKSIREIVTDIFRNEIFTEYSHYDDKNILITDKAPLNPESSIKNDNLTIGKNRQLLIMWIISNNNYSTRKRLGCLPKYVELRESSIIPNVEIKYIVLEKNRESVGGYNGDDVIFINSNGFSDVVYNSILNVITRFFSPEMHTIVFSPASTLSEIGHFDDLSLMVSQFYPNISAFPIFIQDTYNNLSLPPFSTIVGVISHKKYQPLPVVTRRLIQLKNSSEGKKEAVKSLIISLHRNKLAIALELNDKWYALLISITIGNNLHLAIDILKPGYIIAEEIN</sequence>